<dbReference type="Gene3D" id="1.10.287.70">
    <property type="match status" value="1"/>
</dbReference>
<evidence type="ECO:0000256" key="8">
    <source>
        <dbReference type="ARBA" id="ARBA00023136"/>
    </source>
</evidence>
<keyword evidence="10" id="KW-0325">Glycoprotein</keyword>
<evidence type="ECO:0000256" key="12">
    <source>
        <dbReference type="ARBA" id="ARBA00023303"/>
    </source>
</evidence>
<keyword evidence="17" id="KW-1185">Reference proteome</keyword>
<name>A0ABD2N0U0_9CUCU</name>
<dbReference type="Pfam" id="PF00060">
    <property type="entry name" value="Lig_chan"/>
    <property type="match status" value="1"/>
</dbReference>
<dbReference type="InterPro" id="IPR052192">
    <property type="entry name" value="Insect_Ionotropic_Sensory_Rcpt"/>
</dbReference>
<dbReference type="GO" id="GO:0005886">
    <property type="term" value="C:plasma membrane"/>
    <property type="evidence" value="ECO:0007669"/>
    <property type="project" value="UniProtKB-SubCell"/>
</dbReference>
<evidence type="ECO:0000259" key="15">
    <source>
        <dbReference type="Pfam" id="PF10613"/>
    </source>
</evidence>
<keyword evidence="6 13" id="KW-1133">Transmembrane helix</keyword>
<dbReference type="Pfam" id="PF10613">
    <property type="entry name" value="Lig_chan-Glu_bd"/>
    <property type="match status" value="1"/>
</dbReference>
<evidence type="ECO:0000256" key="6">
    <source>
        <dbReference type="ARBA" id="ARBA00022989"/>
    </source>
</evidence>
<feature type="domain" description="Ionotropic glutamate receptor L-glutamate and glycine-binding" evidence="15">
    <location>
        <begin position="72"/>
        <end position="178"/>
    </location>
</feature>
<evidence type="ECO:0000259" key="14">
    <source>
        <dbReference type="Pfam" id="PF00060"/>
    </source>
</evidence>
<comment type="caution">
    <text evidence="16">The sequence shown here is derived from an EMBL/GenBank/DDBJ whole genome shotgun (WGS) entry which is preliminary data.</text>
</comment>
<sequence length="479" mass="55566">MVEVLEEQKLNNVVLMFLFHGKDTSFQAHWIETGLEKLDRKLRFLKFFICRFGNITAFHIKKHNDFSTLTALKVKAVYLPPYVMFPTNLNKTFHDKPVEKNLLSGFEIELMNVISKCLRIKVEYYISMKDDWGDIFFNGSATNSMTDLMTGKVDIAIGSFTVITSRIILFKMSPFYAEYNKVICVSNESYVQIWSNFFNISSFKLFLSIFIVYVLVTTLLWKTAQYCKEEHARYRKPSTAYLYCLAVILGISVNILPATRRARVFFSFLILFELFNVAFFVSFLASLLSTQKKKQDINTLNDVFRRNMGIYSTQDLAKYLNRIGQEKVEREISKYLMNCDNTKQCLQDVHVNHEKAICIDEYNKYYILQNYIRANTPSIYCLKDKLTTNTIGMIMRRSLSIQEQIGDIIGRSVASGLIHKWLSFSVNGGTEGTPLEPEKPVEVLKFTNLRDIFVLTAISFSFYSFIFIGELAYHYVFSS</sequence>
<evidence type="ECO:0000256" key="9">
    <source>
        <dbReference type="ARBA" id="ARBA00023170"/>
    </source>
</evidence>
<feature type="transmembrane region" description="Helical" evidence="13">
    <location>
        <begin position="240"/>
        <end position="258"/>
    </location>
</feature>
<gene>
    <name evidence="16" type="ORF">HHI36_024093</name>
</gene>
<keyword evidence="8 13" id="KW-0472">Membrane</keyword>
<keyword evidence="4" id="KW-1003">Cell membrane</keyword>
<accession>A0ABD2N0U0</accession>
<evidence type="ECO:0000256" key="13">
    <source>
        <dbReference type="SAM" id="Phobius"/>
    </source>
</evidence>
<feature type="transmembrane region" description="Helical" evidence="13">
    <location>
        <begin position="264"/>
        <end position="288"/>
    </location>
</feature>
<dbReference type="PANTHER" id="PTHR42643">
    <property type="entry name" value="IONOTROPIC RECEPTOR 20A-RELATED"/>
    <property type="match status" value="1"/>
</dbReference>
<dbReference type="GO" id="GO:0034220">
    <property type="term" value="P:monoatomic ion transmembrane transport"/>
    <property type="evidence" value="ECO:0007669"/>
    <property type="project" value="UniProtKB-KW"/>
</dbReference>
<evidence type="ECO:0008006" key="18">
    <source>
        <dbReference type="Google" id="ProtNLM"/>
    </source>
</evidence>
<organism evidence="16 17">
    <name type="scientific">Cryptolaemus montrouzieri</name>
    <dbReference type="NCBI Taxonomy" id="559131"/>
    <lineage>
        <taxon>Eukaryota</taxon>
        <taxon>Metazoa</taxon>
        <taxon>Ecdysozoa</taxon>
        <taxon>Arthropoda</taxon>
        <taxon>Hexapoda</taxon>
        <taxon>Insecta</taxon>
        <taxon>Pterygota</taxon>
        <taxon>Neoptera</taxon>
        <taxon>Endopterygota</taxon>
        <taxon>Coleoptera</taxon>
        <taxon>Polyphaga</taxon>
        <taxon>Cucujiformia</taxon>
        <taxon>Coccinelloidea</taxon>
        <taxon>Coccinellidae</taxon>
        <taxon>Scymninae</taxon>
        <taxon>Scymnini</taxon>
        <taxon>Cryptolaemus</taxon>
    </lineage>
</organism>
<evidence type="ECO:0000256" key="7">
    <source>
        <dbReference type="ARBA" id="ARBA00023065"/>
    </source>
</evidence>
<dbReference type="Gene3D" id="3.40.190.10">
    <property type="entry name" value="Periplasmic binding protein-like II"/>
    <property type="match status" value="1"/>
</dbReference>
<dbReference type="GO" id="GO:0050906">
    <property type="term" value="P:detection of stimulus involved in sensory perception"/>
    <property type="evidence" value="ECO:0007669"/>
    <property type="project" value="UniProtKB-ARBA"/>
</dbReference>
<keyword evidence="7" id="KW-0406">Ion transport</keyword>
<keyword evidence="11" id="KW-1071">Ligand-gated ion channel</keyword>
<reference evidence="16 17" key="1">
    <citation type="journal article" date="2021" name="BMC Biol.">
        <title>Horizontally acquired antibacterial genes associated with adaptive radiation of ladybird beetles.</title>
        <authorList>
            <person name="Li H.S."/>
            <person name="Tang X.F."/>
            <person name="Huang Y.H."/>
            <person name="Xu Z.Y."/>
            <person name="Chen M.L."/>
            <person name="Du X.Y."/>
            <person name="Qiu B.Y."/>
            <person name="Chen P.T."/>
            <person name="Zhang W."/>
            <person name="Slipinski A."/>
            <person name="Escalona H.E."/>
            <person name="Waterhouse R.M."/>
            <person name="Zwick A."/>
            <person name="Pang H."/>
        </authorList>
    </citation>
    <scope>NUCLEOTIDE SEQUENCE [LARGE SCALE GENOMIC DNA]</scope>
    <source>
        <strain evidence="16">SYSU2018</strain>
    </source>
</reference>
<feature type="transmembrane region" description="Helical" evidence="13">
    <location>
        <begin position="452"/>
        <end position="476"/>
    </location>
</feature>
<evidence type="ECO:0000313" key="17">
    <source>
        <dbReference type="Proteomes" id="UP001516400"/>
    </source>
</evidence>
<comment type="similarity">
    <text evidence="2">Belongs to the glutamate-gated ion channel (TC 1.A.10.1) family.</text>
</comment>
<evidence type="ECO:0000256" key="10">
    <source>
        <dbReference type="ARBA" id="ARBA00023180"/>
    </source>
</evidence>
<dbReference type="InterPro" id="IPR019594">
    <property type="entry name" value="Glu/Gly-bd"/>
</dbReference>
<evidence type="ECO:0000256" key="3">
    <source>
        <dbReference type="ARBA" id="ARBA00022448"/>
    </source>
</evidence>
<feature type="transmembrane region" description="Helical" evidence="13">
    <location>
        <begin position="155"/>
        <end position="177"/>
    </location>
</feature>
<protein>
    <recommendedName>
        <fullName evidence="18">Ionotropic glutamate receptor C-terminal domain-containing protein</fullName>
    </recommendedName>
</protein>
<dbReference type="Proteomes" id="UP001516400">
    <property type="component" value="Unassembled WGS sequence"/>
</dbReference>
<evidence type="ECO:0000313" key="16">
    <source>
        <dbReference type="EMBL" id="KAL3272316.1"/>
    </source>
</evidence>
<keyword evidence="5 13" id="KW-0812">Transmembrane</keyword>
<evidence type="ECO:0000256" key="11">
    <source>
        <dbReference type="ARBA" id="ARBA00023286"/>
    </source>
</evidence>
<dbReference type="InterPro" id="IPR001320">
    <property type="entry name" value="Iontro_rcpt_C"/>
</dbReference>
<dbReference type="EMBL" id="JABFTP020000048">
    <property type="protein sequence ID" value="KAL3272316.1"/>
    <property type="molecule type" value="Genomic_DNA"/>
</dbReference>
<evidence type="ECO:0000256" key="5">
    <source>
        <dbReference type="ARBA" id="ARBA00022692"/>
    </source>
</evidence>
<evidence type="ECO:0000256" key="2">
    <source>
        <dbReference type="ARBA" id="ARBA00008685"/>
    </source>
</evidence>
<keyword evidence="12" id="KW-0407">Ion channel</keyword>
<evidence type="ECO:0000256" key="4">
    <source>
        <dbReference type="ARBA" id="ARBA00022475"/>
    </source>
</evidence>
<keyword evidence="3" id="KW-0813">Transport</keyword>
<dbReference type="AlphaFoldDB" id="A0ABD2N0U0"/>
<feature type="domain" description="Ionotropic glutamate receptor C-terminal" evidence="14">
    <location>
        <begin position="205"/>
        <end position="458"/>
    </location>
</feature>
<evidence type="ECO:0000256" key="1">
    <source>
        <dbReference type="ARBA" id="ARBA00004651"/>
    </source>
</evidence>
<comment type="subcellular location">
    <subcellularLocation>
        <location evidence="1">Cell membrane</location>
        <topology evidence="1">Multi-pass membrane protein</topology>
    </subcellularLocation>
</comment>
<feature type="transmembrane region" description="Helical" evidence="13">
    <location>
        <begin position="197"/>
        <end position="220"/>
    </location>
</feature>
<dbReference type="SUPFAM" id="SSF53850">
    <property type="entry name" value="Periplasmic binding protein-like II"/>
    <property type="match status" value="1"/>
</dbReference>
<proteinExistence type="inferred from homology"/>
<keyword evidence="9" id="KW-0675">Receptor</keyword>
<dbReference type="PANTHER" id="PTHR42643:SF30">
    <property type="entry name" value="IONOTROPIC RECEPTOR 40A-RELATED"/>
    <property type="match status" value="1"/>
</dbReference>